<sequence>MTEPQTLHEIFYCSVLAQDLPANPVGAIVSRARVRNAAQDITGLLVFDGMRFCQHLEGPREALEALMQRIEQDPRHVEVRVIHRGPLQTRRYSGFGLGLAESEGPDLMAGVHVLEGEAAVKHFLALRSSFDING</sequence>
<dbReference type="PROSITE" id="PS50925">
    <property type="entry name" value="BLUF"/>
    <property type="match status" value="1"/>
</dbReference>
<feature type="domain" description="BLUF" evidence="1">
    <location>
        <begin position="7"/>
        <end position="98"/>
    </location>
</feature>
<dbReference type="InterPro" id="IPR007024">
    <property type="entry name" value="BLUF_domain"/>
</dbReference>
<evidence type="ECO:0000313" key="3">
    <source>
        <dbReference type="Proteomes" id="UP000032067"/>
    </source>
</evidence>
<accession>A0A0D0JR60</accession>
<dbReference type="SUPFAM" id="SSF54975">
    <property type="entry name" value="Acylphosphatase/BLUF domain-like"/>
    <property type="match status" value="1"/>
</dbReference>
<dbReference type="AlphaFoldDB" id="A0A0D0JR60"/>
<evidence type="ECO:0000313" key="2">
    <source>
        <dbReference type="EMBL" id="KIQ16287.1"/>
    </source>
</evidence>
<dbReference type="RefSeq" id="WP_042582692.1">
    <property type="nucleotide sequence ID" value="NZ_JXQQ01000135.1"/>
</dbReference>
<name>A0A0D0JR60_VARPD</name>
<dbReference type="Gene3D" id="3.30.70.100">
    <property type="match status" value="1"/>
</dbReference>
<dbReference type="GO" id="GO:0071949">
    <property type="term" value="F:FAD binding"/>
    <property type="evidence" value="ECO:0007669"/>
    <property type="project" value="InterPro"/>
</dbReference>
<reference evidence="2 3" key="1">
    <citation type="submission" date="2014-12" db="EMBL/GenBank/DDBJ databases">
        <title>16Stimator: statistical estimation of ribosomal gene copy numbers from draft genome assemblies.</title>
        <authorList>
            <person name="Perisin M.A."/>
            <person name="Vetter M."/>
            <person name="Gilbert J.A."/>
            <person name="Bergelson J."/>
        </authorList>
    </citation>
    <scope>NUCLEOTIDE SEQUENCE [LARGE SCALE GENOMIC DNA]</scope>
    <source>
        <strain evidence="2 3">MEDvA23</strain>
    </source>
</reference>
<dbReference type="Pfam" id="PF04940">
    <property type="entry name" value="BLUF"/>
    <property type="match status" value="1"/>
</dbReference>
<dbReference type="GO" id="GO:0009882">
    <property type="term" value="F:blue light photoreceptor activity"/>
    <property type="evidence" value="ECO:0007669"/>
    <property type="project" value="InterPro"/>
</dbReference>
<dbReference type="OrthoDB" id="8586885at2"/>
<dbReference type="SMART" id="SM01034">
    <property type="entry name" value="BLUF"/>
    <property type="match status" value="1"/>
</dbReference>
<dbReference type="Proteomes" id="UP000032067">
    <property type="component" value="Unassembled WGS sequence"/>
</dbReference>
<evidence type="ECO:0000259" key="1">
    <source>
        <dbReference type="PROSITE" id="PS50925"/>
    </source>
</evidence>
<gene>
    <name evidence="2" type="ORF">RT97_30935</name>
</gene>
<dbReference type="InterPro" id="IPR036046">
    <property type="entry name" value="Acylphosphatase-like_dom_sf"/>
</dbReference>
<comment type="caution">
    <text evidence="2">The sequence shown here is derived from an EMBL/GenBank/DDBJ whole genome shotgun (WGS) entry which is preliminary data.</text>
</comment>
<organism evidence="2 3">
    <name type="scientific">Variovorax paradoxus</name>
    <dbReference type="NCBI Taxonomy" id="34073"/>
    <lineage>
        <taxon>Bacteria</taxon>
        <taxon>Pseudomonadati</taxon>
        <taxon>Pseudomonadota</taxon>
        <taxon>Betaproteobacteria</taxon>
        <taxon>Burkholderiales</taxon>
        <taxon>Comamonadaceae</taxon>
        <taxon>Variovorax</taxon>
    </lineage>
</organism>
<protein>
    <submittedName>
        <fullName evidence="2">Blue light sensor protein</fullName>
    </submittedName>
</protein>
<dbReference type="EMBL" id="JXQQ01000135">
    <property type="protein sequence ID" value="KIQ16287.1"/>
    <property type="molecule type" value="Genomic_DNA"/>
</dbReference>
<proteinExistence type="predicted"/>